<feature type="binding site" evidence="3">
    <location>
        <position position="101"/>
    </location>
    <ligand>
        <name>a divalent metal cation</name>
        <dbReference type="ChEBI" id="CHEBI:60240"/>
        <label>1</label>
    </ligand>
</feature>
<evidence type="ECO:0000313" key="4">
    <source>
        <dbReference type="EMBL" id="GAK49718.1"/>
    </source>
</evidence>
<organism evidence="4">
    <name type="scientific">Candidatus Moduliflexus flocculans</name>
    <dbReference type="NCBI Taxonomy" id="1499966"/>
    <lineage>
        <taxon>Bacteria</taxon>
        <taxon>Candidatus Moduliflexota</taxon>
        <taxon>Candidatus Moduliflexia</taxon>
        <taxon>Candidatus Moduliflexales</taxon>
        <taxon>Candidatus Moduliflexaceae</taxon>
    </lineage>
</organism>
<accession>A0A0S6VWZ0</accession>
<dbReference type="EMBL" id="DF820455">
    <property type="protein sequence ID" value="GAK49718.1"/>
    <property type="molecule type" value="Genomic_DNA"/>
</dbReference>
<dbReference type="AlphaFoldDB" id="A0A0S6VWZ0"/>
<proteinExistence type="inferred from homology"/>
<dbReference type="Pfam" id="PF01784">
    <property type="entry name" value="DUF34_NIF3"/>
    <property type="match status" value="1"/>
</dbReference>
<dbReference type="GO" id="GO:0005737">
    <property type="term" value="C:cytoplasm"/>
    <property type="evidence" value="ECO:0007669"/>
    <property type="project" value="TreeGrafter"/>
</dbReference>
<sequence length="269" mass="30355">MILRNELSIFLKETFHYDHFQDFCQNGLQVEGKAQIETIAFGVSLHLPFIERAIQFNADAIIVHHGFFGKDVFSLTGRRREQIRLLLQHDISVFGIHLPLDAHQQYGNNAELLRYLGAEMLEPFDVGFFARNTQEHSLTAMLDIFHHALHPAAYQPAASPAPAPFLLAPTYRHGFLAYPNGPEIPKKLAVISGSASREYRSNAIFERGVDTFVCGSVDESAAAVSYETRTNFINLGHYWSEKPGILALKAEIERSFDVRPLFIEIENVV</sequence>
<keyword evidence="2 3" id="KW-0479">Metal-binding</keyword>
<keyword evidence="5" id="KW-1185">Reference proteome</keyword>
<dbReference type="Gene3D" id="3.40.1390.30">
    <property type="entry name" value="NIF3 (NGG1p interacting factor 3)-like"/>
    <property type="match status" value="1"/>
</dbReference>
<protein>
    <recommendedName>
        <fullName evidence="6">Nif3-like dinuclear metal center hexameric protein</fullName>
    </recommendedName>
</protein>
<comment type="similarity">
    <text evidence="1">Belongs to the GTP cyclohydrolase I type 2/NIF3 family.</text>
</comment>
<dbReference type="HOGENOM" id="CLU_037423_3_0_0"/>
<evidence type="ECO:0000256" key="3">
    <source>
        <dbReference type="PIRSR" id="PIRSR602678-1"/>
    </source>
</evidence>
<dbReference type="SUPFAM" id="SSF102705">
    <property type="entry name" value="NIF3 (NGG1p interacting factor 3)-like"/>
    <property type="match status" value="1"/>
</dbReference>
<dbReference type="Proteomes" id="UP000030700">
    <property type="component" value="Unassembled WGS sequence"/>
</dbReference>
<gene>
    <name evidence="4" type="ORF">U14_00942</name>
</gene>
<feature type="binding site" evidence="3">
    <location>
        <position position="65"/>
    </location>
    <ligand>
        <name>a divalent metal cation</name>
        <dbReference type="ChEBI" id="CHEBI:60240"/>
        <label>1</label>
    </ligand>
</feature>
<dbReference type="GO" id="GO:0046872">
    <property type="term" value="F:metal ion binding"/>
    <property type="evidence" value="ECO:0007669"/>
    <property type="project" value="UniProtKB-KW"/>
</dbReference>
<dbReference type="InterPro" id="IPR036069">
    <property type="entry name" value="DUF34/NIF3_sf"/>
</dbReference>
<name>A0A0S6VWZ0_9BACT</name>
<reference evidence="4" key="1">
    <citation type="journal article" date="2015" name="PeerJ">
        <title>First genomic representation of candidate bacterial phylum KSB3 points to enhanced environmental sensing as a trigger of wastewater bulking.</title>
        <authorList>
            <person name="Sekiguchi Y."/>
            <person name="Ohashi A."/>
            <person name="Parks D.H."/>
            <person name="Yamauchi T."/>
            <person name="Tyson G.W."/>
            <person name="Hugenholtz P."/>
        </authorList>
    </citation>
    <scope>NUCLEOTIDE SEQUENCE [LARGE SCALE GENOMIC DNA]</scope>
</reference>
<dbReference type="InterPro" id="IPR002678">
    <property type="entry name" value="DUF34/NIF3"/>
</dbReference>
<feature type="binding site" evidence="3">
    <location>
        <position position="241"/>
    </location>
    <ligand>
        <name>a divalent metal cation</name>
        <dbReference type="ChEBI" id="CHEBI:60240"/>
        <label>1</label>
    </ligand>
</feature>
<evidence type="ECO:0000256" key="1">
    <source>
        <dbReference type="ARBA" id="ARBA00006964"/>
    </source>
</evidence>
<evidence type="ECO:0000256" key="2">
    <source>
        <dbReference type="ARBA" id="ARBA00022723"/>
    </source>
</evidence>
<dbReference type="PANTHER" id="PTHR13799">
    <property type="entry name" value="NGG1 INTERACTING FACTOR 3"/>
    <property type="match status" value="1"/>
</dbReference>
<dbReference type="PANTHER" id="PTHR13799:SF14">
    <property type="entry name" value="GTP CYCLOHYDROLASE 1 TYPE 2 HOMOLOG"/>
    <property type="match status" value="1"/>
</dbReference>
<evidence type="ECO:0000313" key="5">
    <source>
        <dbReference type="Proteomes" id="UP000030700"/>
    </source>
</evidence>
<evidence type="ECO:0008006" key="6">
    <source>
        <dbReference type="Google" id="ProtNLM"/>
    </source>
</evidence>
<feature type="binding site" evidence="3">
    <location>
        <position position="64"/>
    </location>
    <ligand>
        <name>a divalent metal cation</name>
        <dbReference type="ChEBI" id="CHEBI:60240"/>
        <label>2</label>
    </ligand>
</feature>
<dbReference type="STRING" id="1499966.U14_00942"/>
<feature type="binding site" evidence="3">
    <location>
        <position position="237"/>
    </location>
    <ligand>
        <name>a divalent metal cation</name>
        <dbReference type="ChEBI" id="CHEBI:60240"/>
        <label>1</label>
    </ligand>
</feature>